<organism evidence="15 16">
    <name type="scientific">Melioribacter roseus (strain DSM 23840 / JCM 17771 / VKM B-2668 / P3M-2)</name>
    <dbReference type="NCBI Taxonomy" id="1191523"/>
    <lineage>
        <taxon>Bacteria</taxon>
        <taxon>Pseudomonadati</taxon>
        <taxon>Ignavibacteriota</taxon>
        <taxon>Ignavibacteria</taxon>
        <taxon>Ignavibacteriales</taxon>
        <taxon>Melioribacteraceae</taxon>
        <taxon>Melioribacter</taxon>
    </lineage>
</organism>
<dbReference type="GO" id="GO:0005737">
    <property type="term" value="C:cytoplasm"/>
    <property type="evidence" value="ECO:0007669"/>
    <property type="project" value="UniProtKB-ARBA"/>
</dbReference>
<dbReference type="NCBIfam" id="NF001097">
    <property type="entry name" value="PRK00129.1"/>
    <property type="match status" value="1"/>
</dbReference>
<dbReference type="UniPathway" id="UPA00574">
    <property type="reaction ID" value="UER00636"/>
</dbReference>
<evidence type="ECO:0000256" key="12">
    <source>
        <dbReference type="ARBA" id="ARBA00072146"/>
    </source>
</evidence>
<dbReference type="EC" id="2.4.2.9" evidence="4 13"/>
<dbReference type="InterPro" id="IPR000836">
    <property type="entry name" value="PRTase_dom"/>
</dbReference>
<keyword evidence="9" id="KW-0342">GTP-binding</keyword>
<evidence type="ECO:0000256" key="8">
    <source>
        <dbReference type="ARBA" id="ARBA00022741"/>
    </source>
</evidence>
<dbReference type="eggNOG" id="COG0035">
    <property type="taxonomic scope" value="Bacteria"/>
</dbReference>
<dbReference type="InterPro" id="IPR050054">
    <property type="entry name" value="UPRTase/APRTase"/>
</dbReference>
<dbReference type="EMBL" id="CP003557">
    <property type="protein sequence ID" value="AFN75127.1"/>
    <property type="molecule type" value="Genomic_DNA"/>
</dbReference>
<dbReference type="OrthoDB" id="9781675at2"/>
<comment type="pathway">
    <text evidence="2">Pyrimidine metabolism; UMP biosynthesis via salvage pathway; UMP from uracil: step 1/1.</text>
</comment>
<gene>
    <name evidence="15" type="ordered locus">MROS_1895</name>
</gene>
<dbReference type="KEGG" id="mro:MROS_1895"/>
<comment type="similarity">
    <text evidence="3">Belongs to the UPRTase family.</text>
</comment>
<dbReference type="PATRIC" id="fig|1191523.3.peg.2007"/>
<comment type="cofactor">
    <cofactor evidence="1">
        <name>Mg(2+)</name>
        <dbReference type="ChEBI" id="CHEBI:18420"/>
    </cofactor>
</comment>
<dbReference type="PANTHER" id="PTHR32315">
    <property type="entry name" value="ADENINE PHOSPHORIBOSYLTRANSFERASE"/>
    <property type="match status" value="1"/>
</dbReference>
<dbReference type="GO" id="GO:0005525">
    <property type="term" value="F:GTP binding"/>
    <property type="evidence" value="ECO:0007669"/>
    <property type="project" value="UniProtKB-KW"/>
</dbReference>
<evidence type="ECO:0000256" key="11">
    <source>
        <dbReference type="ARBA" id="ARBA00056901"/>
    </source>
</evidence>
<evidence type="ECO:0000256" key="9">
    <source>
        <dbReference type="ARBA" id="ARBA00023134"/>
    </source>
</evidence>
<dbReference type="InterPro" id="IPR029057">
    <property type="entry name" value="PRTase-like"/>
</dbReference>
<dbReference type="SUPFAM" id="SSF53271">
    <property type="entry name" value="PRTase-like"/>
    <property type="match status" value="1"/>
</dbReference>
<keyword evidence="5" id="KW-0021">Allosteric enzyme</keyword>
<dbReference type="GO" id="GO:0006223">
    <property type="term" value="P:uracil salvage"/>
    <property type="evidence" value="ECO:0007669"/>
    <property type="project" value="InterPro"/>
</dbReference>
<name>I6YX21_MELRP</name>
<evidence type="ECO:0000259" key="14">
    <source>
        <dbReference type="Pfam" id="PF14681"/>
    </source>
</evidence>
<dbReference type="STRING" id="1191523.MROS_1895"/>
<dbReference type="AlphaFoldDB" id="I6YX21"/>
<comment type="function">
    <text evidence="11">Catalyzes the conversion of uracil and 5-phospho-alpha-D-ribose 1-diphosphate (PRPP) to UMP and diphosphate.</text>
</comment>
<reference evidence="15 16" key="1">
    <citation type="journal article" date="2013" name="PLoS ONE">
        <title>Genomic analysis of Melioribacter roseus, facultatively anaerobic organotrophic bacterium representing a novel deep lineage within Bacteriodetes/Chlorobi group.</title>
        <authorList>
            <person name="Kadnikov V.V."/>
            <person name="Mardanov A.V."/>
            <person name="Podosokorskaya O.A."/>
            <person name="Gavrilov S.N."/>
            <person name="Kublanov I.V."/>
            <person name="Beletsky A.V."/>
            <person name="Bonch-Osmolovskaya E.A."/>
            <person name="Ravin N.V."/>
        </authorList>
    </citation>
    <scope>NUCLEOTIDE SEQUENCE [LARGE SCALE GENOMIC DNA]</scope>
    <source>
        <strain evidence="16">JCM 17771 / P3M-2</strain>
    </source>
</reference>
<evidence type="ECO:0000256" key="2">
    <source>
        <dbReference type="ARBA" id="ARBA00005180"/>
    </source>
</evidence>
<evidence type="ECO:0000313" key="16">
    <source>
        <dbReference type="Proteomes" id="UP000009011"/>
    </source>
</evidence>
<dbReference type="HOGENOM" id="CLU_067096_2_2_10"/>
<evidence type="ECO:0000256" key="13">
    <source>
        <dbReference type="NCBIfam" id="TIGR01091"/>
    </source>
</evidence>
<protein>
    <recommendedName>
        <fullName evidence="12 13">Uracil phosphoribosyltransferase</fullName>
        <ecNumber evidence="4 13">2.4.2.9</ecNumber>
    </recommendedName>
</protein>
<dbReference type="Pfam" id="PF14681">
    <property type="entry name" value="UPRTase"/>
    <property type="match status" value="1"/>
</dbReference>
<evidence type="ECO:0000256" key="4">
    <source>
        <dbReference type="ARBA" id="ARBA00011894"/>
    </source>
</evidence>
<comment type="catalytic activity">
    <reaction evidence="10">
        <text>UMP + diphosphate = 5-phospho-alpha-D-ribose 1-diphosphate + uracil</text>
        <dbReference type="Rhea" id="RHEA:13017"/>
        <dbReference type="ChEBI" id="CHEBI:17568"/>
        <dbReference type="ChEBI" id="CHEBI:33019"/>
        <dbReference type="ChEBI" id="CHEBI:57865"/>
        <dbReference type="ChEBI" id="CHEBI:58017"/>
        <dbReference type="EC" id="2.4.2.9"/>
    </reaction>
</comment>
<evidence type="ECO:0000256" key="7">
    <source>
        <dbReference type="ARBA" id="ARBA00022679"/>
    </source>
</evidence>
<dbReference type="GO" id="GO:0044206">
    <property type="term" value="P:UMP salvage"/>
    <property type="evidence" value="ECO:0007669"/>
    <property type="project" value="UniProtKB-UniPathway"/>
</dbReference>
<evidence type="ECO:0000256" key="1">
    <source>
        <dbReference type="ARBA" id="ARBA00001946"/>
    </source>
</evidence>
<evidence type="ECO:0000256" key="6">
    <source>
        <dbReference type="ARBA" id="ARBA00022676"/>
    </source>
</evidence>
<dbReference type="NCBIfam" id="TIGR01091">
    <property type="entry name" value="upp"/>
    <property type="match status" value="1"/>
</dbReference>
<feature type="domain" description="Phosphoribosyltransferase" evidence="14">
    <location>
        <begin position="6"/>
        <end position="207"/>
    </location>
</feature>
<accession>I6YX21</accession>
<keyword evidence="16" id="KW-1185">Reference proteome</keyword>
<dbReference type="GO" id="GO:0004845">
    <property type="term" value="F:uracil phosphoribosyltransferase activity"/>
    <property type="evidence" value="ECO:0007669"/>
    <property type="project" value="UniProtKB-UniRule"/>
</dbReference>
<keyword evidence="7 15" id="KW-0808">Transferase</keyword>
<evidence type="ECO:0000256" key="3">
    <source>
        <dbReference type="ARBA" id="ARBA00009516"/>
    </source>
</evidence>
<keyword evidence="8" id="KW-0547">Nucleotide-binding</keyword>
<evidence type="ECO:0000313" key="15">
    <source>
        <dbReference type="EMBL" id="AFN75127.1"/>
    </source>
</evidence>
<dbReference type="FunFam" id="3.40.50.2020:FF:000003">
    <property type="entry name" value="Uracil phosphoribosyltransferase"/>
    <property type="match status" value="1"/>
</dbReference>
<evidence type="ECO:0000256" key="10">
    <source>
        <dbReference type="ARBA" id="ARBA00052919"/>
    </source>
</evidence>
<dbReference type="PANTHER" id="PTHR32315:SF4">
    <property type="entry name" value="URACIL PHOSPHORIBOSYLTRANSFERASE, CHLOROPLASTIC"/>
    <property type="match status" value="1"/>
</dbReference>
<dbReference type="CDD" id="cd06223">
    <property type="entry name" value="PRTases_typeI"/>
    <property type="match status" value="1"/>
</dbReference>
<dbReference type="InterPro" id="IPR005765">
    <property type="entry name" value="UPRT"/>
</dbReference>
<sequence>MNNLTVVDNPLVKRDITVLRNKDTRPADFRAALGRISYSIAVEISKNFQLNEIEVVTPLETTIGYELQKQVVLVPVLRAGLSMVNSFLDMIPEAKVGHIGLQRNEKTLMPEDYYYKTPKDIGSSVTIVLDPMLATGGSAAAAFKYLKERGAGESYLACLIAAPEGVKKMYDEHPDIKIYTAALDRELNEVGYIVPGLGDAGDRTFGTF</sequence>
<dbReference type="RefSeq" id="WP_014856559.1">
    <property type="nucleotide sequence ID" value="NC_018178.1"/>
</dbReference>
<proteinExistence type="inferred from homology"/>
<keyword evidence="6 15" id="KW-0328">Glycosyltransferase</keyword>
<evidence type="ECO:0000256" key="5">
    <source>
        <dbReference type="ARBA" id="ARBA00022533"/>
    </source>
</evidence>
<dbReference type="Proteomes" id="UP000009011">
    <property type="component" value="Chromosome"/>
</dbReference>
<dbReference type="Gene3D" id="3.40.50.2020">
    <property type="match status" value="1"/>
</dbReference>